<keyword evidence="1" id="KW-0812">Transmembrane</keyword>
<dbReference type="InParanoid" id="B4MK32"/>
<gene>
    <name evidence="2" type="primary">Dwil\GK20690</name>
    <name evidence="2" type="ORF">Dwil_GK20690</name>
</gene>
<evidence type="ECO:0000313" key="2">
    <source>
        <dbReference type="EMBL" id="EDW72471.1"/>
    </source>
</evidence>
<feature type="transmembrane region" description="Helical" evidence="1">
    <location>
        <begin position="129"/>
        <end position="151"/>
    </location>
</feature>
<dbReference type="OrthoDB" id="8118226at2759"/>
<protein>
    <recommendedName>
        <fullName evidence="4">DUF2569 domain-containing protein</fullName>
    </recommendedName>
</protein>
<dbReference type="HOGENOM" id="CLU_1442490_0_0_1"/>
<dbReference type="Proteomes" id="UP000007798">
    <property type="component" value="Unassembled WGS sequence"/>
</dbReference>
<dbReference type="AlphaFoldDB" id="B4MK32"/>
<dbReference type="PhylomeDB" id="B4MK32"/>
<evidence type="ECO:0000313" key="3">
    <source>
        <dbReference type="Proteomes" id="UP000007798"/>
    </source>
</evidence>
<keyword evidence="1" id="KW-0472">Membrane</keyword>
<accession>B4MK32</accession>
<dbReference type="KEGG" id="dwi:6638502"/>
<feature type="transmembrane region" description="Helical" evidence="1">
    <location>
        <begin position="90"/>
        <end position="109"/>
    </location>
</feature>
<keyword evidence="3" id="KW-1185">Reference proteome</keyword>
<sequence>MLERLIFLRIRIAGLAIGWLGCLFSFVMMVRIGIALAYGDPIADHFVVTFTPEEKVHMDHVIGSIGLVFFALNILWSGLLIAGIMKNRHLMLLPWLIKYGIALVVFISYNLHRVNRFIELQGSIDMLASLTRCGVGIVLCIYIYYGMFSLYKDIQKVRYQVVPVRK</sequence>
<dbReference type="Pfam" id="PF15860">
    <property type="entry name" value="DUF4728"/>
    <property type="match status" value="1"/>
</dbReference>
<reference evidence="2 3" key="1">
    <citation type="journal article" date="2007" name="Nature">
        <title>Evolution of genes and genomes on the Drosophila phylogeny.</title>
        <authorList>
            <consortium name="Drosophila 12 Genomes Consortium"/>
            <person name="Clark A.G."/>
            <person name="Eisen M.B."/>
            <person name="Smith D.R."/>
            <person name="Bergman C.M."/>
            <person name="Oliver B."/>
            <person name="Markow T.A."/>
            <person name="Kaufman T.C."/>
            <person name="Kellis M."/>
            <person name="Gelbart W."/>
            <person name="Iyer V.N."/>
            <person name="Pollard D.A."/>
            <person name="Sackton T.B."/>
            <person name="Larracuente A.M."/>
            <person name="Singh N.D."/>
            <person name="Abad J.P."/>
            <person name="Abt D.N."/>
            <person name="Adryan B."/>
            <person name="Aguade M."/>
            <person name="Akashi H."/>
            <person name="Anderson W.W."/>
            <person name="Aquadro C.F."/>
            <person name="Ardell D.H."/>
            <person name="Arguello R."/>
            <person name="Artieri C.G."/>
            <person name="Barbash D.A."/>
            <person name="Barker D."/>
            <person name="Barsanti P."/>
            <person name="Batterham P."/>
            <person name="Batzoglou S."/>
            <person name="Begun D."/>
            <person name="Bhutkar A."/>
            <person name="Blanco E."/>
            <person name="Bosak S.A."/>
            <person name="Bradley R.K."/>
            <person name="Brand A.D."/>
            <person name="Brent M.R."/>
            <person name="Brooks A.N."/>
            <person name="Brown R.H."/>
            <person name="Butlin R.K."/>
            <person name="Caggese C."/>
            <person name="Calvi B.R."/>
            <person name="Bernardo de Carvalho A."/>
            <person name="Caspi A."/>
            <person name="Castrezana S."/>
            <person name="Celniker S.E."/>
            <person name="Chang J.L."/>
            <person name="Chapple C."/>
            <person name="Chatterji S."/>
            <person name="Chinwalla A."/>
            <person name="Civetta A."/>
            <person name="Clifton S.W."/>
            <person name="Comeron J.M."/>
            <person name="Costello J.C."/>
            <person name="Coyne J.A."/>
            <person name="Daub J."/>
            <person name="David R.G."/>
            <person name="Delcher A.L."/>
            <person name="Delehaunty K."/>
            <person name="Do C.B."/>
            <person name="Ebling H."/>
            <person name="Edwards K."/>
            <person name="Eickbush T."/>
            <person name="Evans J.D."/>
            <person name="Filipski A."/>
            <person name="Findeiss S."/>
            <person name="Freyhult E."/>
            <person name="Fulton L."/>
            <person name="Fulton R."/>
            <person name="Garcia A.C."/>
            <person name="Gardiner A."/>
            <person name="Garfield D.A."/>
            <person name="Garvin B.E."/>
            <person name="Gibson G."/>
            <person name="Gilbert D."/>
            <person name="Gnerre S."/>
            <person name="Godfrey J."/>
            <person name="Good R."/>
            <person name="Gotea V."/>
            <person name="Gravely B."/>
            <person name="Greenberg A.J."/>
            <person name="Griffiths-Jones S."/>
            <person name="Gross S."/>
            <person name="Guigo R."/>
            <person name="Gustafson E.A."/>
            <person name="Haerty W."/>
            <person name="Hahn M.W."/>
            <person name="Halligan D.L."/>
            <person name="Halpern A.L."/>
            <person name="Halter G.M."/>
            <person name="Han M.V."/>
            <person name="Heger A."/>
            <person name="Hillier L."/>
            <person name="Hinrichs A.S."/>
            <person name="Holmes I."/>
            <person name="Hoskins R.A."/>
            <person name="Hubisz M.J."/>
            <person name="Hultmark D."/>
            <person name="Huntley M.A."/>
            <person name="Jaffe D.B."/>
            <person name="Jagadeeshan S."/>
            <person name="Jeck W.R."/>
            <person name="Johnson J."/>
            <person name="Jones C.D."/>
            <person name="Jordan W.C."/>
            <person name="Karpen G.H."/>
            <person name="Kataoka E."/>
            <person name="Keightley P.D."/>
            <person name="Kheradpour P."/>
            <person name="Kirkness E.F."/>
            <person name="Koerich L.B."/>
            <person name="Kristiansen K."/>
            <person name="Kudrna D."/>
            <person name="Kulathinal R.J."/>
            <person name="Kumar S."/>
            <person name="Kwok R."/>
            <person name="Lander E."/>
            <person name="Langley C.H."/>
            <person name="Lapoint R."/>
            <person name="Lazzaro B.P."/>
            <person name="Lee S.J."/>
            <person name="Levesque L."/>
            <person name="Li R."/>
            <person name="Lin C.F."/>
            <person name="Lin M.F."/>
            <person name="Lindblad-Toh K."/>
            <person name="Llopart A."/>
            <person name="Long M."/>
            <person name="Low L."/>
            <person name="Lozovsky E."/>
            <person name="Lu J."/>
            <person name="Luo M."/>
            <person name="Machado C.A."/>
            <person name="Makalowski W."/>
            <person name="Marzo M."/>
            <person name="Matsuda M."/>
            <person name="Matzkin L."/>
            <person name="McAllister B."/>
            <person name="McBride C.S."/>
            <person name="McKernan B."/>
            <person name="McKernan K."/>
            <person name="Mendez-Lago M."/>
            <person name="Minx P."/>
            <person name="Mollenhauer M.U."/>
            <person name="Montooth K."/>
            <person name="Mount S.M."/>
            <person name="Mu X."/>
            <person name="Myers E."/>
            <person name="Negre B."/>
            <person name="Newfeld S."/>
            <person name="Nielsen R."/>
            <person name="Noor M.A."/>
            <person name="O'Grady P."/>
            <person name="Pachter L."/>
            <person name="Papaceit M."/>
            <person name="Parisi M.J."/>
            <person name="Parisi M."/>
            <person name="Parts L."/>
            <person name="Pedersen J.S."/>
            <person name="Pesole G."/>
            <person name="Phillippy A.M."/>
            <person name="Ponting C.P."/>
            <person name="Pop M."/>
            <person name="Porcelli D."/>
            <person name="Powell J.R."/>
            <person name="Prohaska S."/>
            <person name="Pruitt K."/>
            <person name="Puig M."/>
            <person name="Quesneville H."/>
            <person name="Ram K.R."/>
            <person name="Rand D."/>
            <person name="Rasmussen M.D."/>
            <person name="Reed L.K."/>
            <person name="Reenan R."/>
            <person name="Reily A."/>
            <person name="Remington K.A."/>
            <person name="Rieger T.T."/>
            <person name="Ritchie M.G."/>
            <person name="Robin C."/>
            <person name="Rogers Y.H."/>
            <person name="Rohde C."/>
            <person name="Rozas J."/>
            <person name="Rubenfield M.J."/>
            <person name="Ruiz A."/>
            <person name="Russo S."/>
            <person name="Salzberg S.L."/>
            <person name="Sanchez-Gracia A."/>
            <person name="Saranga D.J."/>
            <person name="Sato H."/>
            <person name="Schaeffer S.W."/>
            <person name="Schatz M.C."/>
            <person name="Schlenke T."/>
            <person name="Schwartz R."/>
            <person name="Segarra C."/>
            <person name="Singh R.S."/>
            <person name="Sirot L."/>
            <person name="Sirota M."/>
            <person name="Sisneros N.B."/>
            <person name="Smith C.D."/>
            <person name="Smith T.F."/>
            <person name="Spieth J."/>
            <person name="Stage D.E."/>
            <person name="Stark A."/>
            <person name="Stephan W."/>
            <person name="Strausberg R.L."/>
            <person name="Strempel S."/>
            <person name="Sturgill D."/>
            <person name="Sutton G."/>
            <person name="Sutton G.G."/>
            <person name="Tao W."/>
            <person name="Teichmann S."/>
            <person name="Tobari Y.N."/>
            <person name="Tomimura Y."/>
            <person name="Tsolas J.M."/>
            <person name="Valente V.L."/>
            <person name="Venter E."/>
            <person name="Venter J.C."/>
            <person name="Vicario S."/>
            <person name="Vieira F.G."/>
            <person name="Vilella A.J."/>
            <person name="Villasante A."/>
            <person name="Walenz B."/>
            <person name="Wang J."/>
            <person name="Wasserman M."/>
            <person name="Watts T."/>
            <person name="Wilson D."/>
            <person name="Wilson R.K."/>
            <person name="Wing R.A."/>
            <person name="Wolfner M.F."/>
            <person name="Wong A."/>
            <person name="Wong G.K."/>
            <person name="Wu C.I."/>
            <person name="Wu G."/>
            <person name="Yamamoto D."/>
            <person name="Yang H.P."/>
            <person name="Yang S.P."/>
            <person name="Yorke J.A."/>
            <person name="Yoshida K."/>
            <person name="Zdobnov E."/>
            <person name="Zhang P."/>
            <person name="Zhang Y."/>
            <person name="Zimin A.V."/>
            <person name="Baldwin J."/>
            <person name="Abdouelleil A."/>
            <person name="Abdulkadir J."/>
            <person name="Abebe A."/>
            <person name="Abera B."/>
            <person name="Abreu J."/>
            <person name="Acer S.C."/>
            <person name="Aftuck L."/>
            <person name="Alexander A."/>
            <person name="An P."/>
            <person name="Anderson E."/>
            <person name="Anderson S."/>
            <person name="Arachi H."/>
            <person name="Azer M."/>
            <person name="Bachantsang P."/>
            <person name="Barry A."/>
            <person name="Bayul T."/>
            <person name="Berlin A."/>
            <person name="Bessette D."/>
            <person name="Bloom T."/>
            <person name="Blye J."/>
            <person name="Boguslavskiy L."/>
            <person name="Bonnet C."/>
            <person name="Boukhgalter B."/>
            <person name="Bourzgui I."/>
            <person name="Brown A."/>
            <person name="Cahill P."/>
            <person name="Channer S."/>
            <person name="Cheshatsang Y."/>
            <person name="Chuda L."/>
            <person name="Citroen M."/>
            <person name="Collymore A."/>
            <person name="Cooke P."/>
            <person name="Costello M."/>
            <person name="D'Aco K."/>
            <person name="Daza R."/>
            <person name="De Haan G."/>
            <person name="DeGray S."/>
            <person name="DeMaso C."/>
            <person name="Dhargay N."/>
            <person name="Dooley K."/>
            <person name="Dooley E."/>
            <person name="Doricent M."/>
            <person name="Dorje P."/>
            <person name="Dorjee K."/>
            <person name="Dupes A."/>
            <person name="Elong R."/>
            <person name="Falk J."/>
            <person name="Farina A."/>
            <person name="Faro S."/>
            <person name="Ferguson D."/>
            <person name="Fisher S."/>
            <person name="Foley C.D."/>
            <person name="Franke A."/>
            <person name="Friedrich D."/>
            <person name="Gadbois L."/>
            <person name="Gearin G."/>
            <person name="Gearin C.R."/>
            <person name="Giannoukos G."/>
            <person name="Goode T."/>
            <person name="Graham J."/>
            <person name="Grandbois E."/>
            <person name="Grewal S."/>
            <person name="Gyaltsen K."/>
            <person name="Hafez N."/>
            <person name="Hagos B."/>
            <person name="Hall J."/>
            <person name="Henson C."/>
            <person name="Hollinger A."/>
            <person name="Honan T."/>
            <person name="Huard M.D."/>
            <person name="Hughes L."/>
            <person name="Hurhula B."/>
            <person name="Husby M.E."/>
            <person name="Kamat A."/>
            <person name="Kanga B."/>
            <person name="Kashin S."/>
            <person name="Khazanovich D."/>
            <person name="Kisner P."/>
            <person name="Lance K."/>
            <person name="Lara M."/>
            <person name="Lee W."/>
            <person name="Lennon N."/>
            <person name="Letendre F."/>
            <person name="LeVine R."/>
            <person name="Lipovsky A."/>
            <person name="Liu X."/>
            <person name="Liu J."/>
            <person name="Liu S."/>
            <person name="Lokyitsang T."/>
            <person name="Lokyitsang Y."/>
            <person name="Lubonja R."/>
            <person name="Lui A."/>
            <person name="MacDonald P."/>
            <person name="Magnisalis V."/>
            <person name="Maru K."/>
            <person name="Matthews C."/>
            <person name="McCusker W."/>
            <person name="McDonough S."/>
            <person name="Mehta T."/>
            <person name="Meldrim J."/>
            <person name="Meneus L."/>
            <person name="Mihai O."/>
            <person name="Mihalev A."/>
            <person name="Mihova T."/>
            <person name="Mittelman R."/>
            <person name="Mlenga V."/>
            <person name="Montmayeur A."/>
            <person name="Mulrain L."/>
            <person name="Navidi A."/>
            <person name="Naylor J."/>
            <person name="Negash T."/>
            <person name="Nguyen T."/>
            <person name="Nguyen N."/>
            <person name="Nicol R."/>
            <person name="Norbu C."/>
            <person name="Norbu N."/>
            <person name="Novod N."/>
            <person name="O'Neill B."/>
            <person name="Osman S."/>
            <person name="Markiewicz E."/>
            <person name="Oyono O.L."/>
            <person name="Patti C."/>
            <person name="Phunkhang P."/>
            <person name="Pierre F."/>
            <person name="Priest M."/>
            <person name="Raghuraman S."/>
            <person name="Rege F."/>
            <person name="Reyes R."/>
            <person name="Rise C."/>
            <person name="Rogov P."/>
            <person name="Ross K."/>
            <person name="Ryan E."/>
            <person name="Settipalli S."/>
            <person name="Shea T."/>
            <person name="Sherpa N."/>
            <person name="Shi L."/>
            <person name="Shih D."/>
            <person name="Sparrow T."/>
            <person name="Spaulding J."/>
            <person name="Stalker J."/>
            <person name="Stange-Thomann N."/>
            <person name="Stavropoulos S."/>
            <person name="Stone C."/>
            <person name="Strader C."/>
            <person name="Tesfaye S."/>
            <person name="Thomson T."/>
            <person name="Thoulutsang Y."/>
            <person name="Thoulutsang D."/>
            <person name="Topham K."/>
            <person name="Topping I."/>
            <person name="Tsamla T."/>
            <person name="Vassiliev H."/>
            <person name="Vo A."/>
            <person name="Wangchuk T."/>
            <person name="Wangdi T."/>
            <person name="Weiand M."/>
            <person name="Wilkinson J."/>
            <person name="Wilson A."/>
            <person name="Yadav S."/>
            <person name="Young G."/>
            <person name="Yu Q."/>
            <person name="Zembek L."/>
            <person name="Zhong D."/>
            <person name="Zimmer A."/>
            <person name="Zwirko Z."/>
            <person name="Jaffe D.B."/>
            <person name="Alvarez P."/>
            <person name="Brockman W."/>
            <person name="Butler J."/>
            <person name="Chin C."/>
            <person name="Gnerre S."/>
            <person name="Grabherr M."/>
            <person name="Kleber M."/>
            <person name="Mauceli E."/>
            <person name="MacCallum I."/>
        </authorList>
    </citation>
    <scope>NUCLEOTIDE SEQUENCE [LARGE SCALE GENOMIC DNA]</scope>
    <source>
        <strain evidence="3">Tucson 14030-0811.24</strain>
    </source>
</reference>
<dbReference type="PROSITE" id="PS51257">
    <property type="entry name" value="PROKAR_LIPOPROTEIN"/>
    <property type="match status" value="1"/>
</dbReference>
<organism evidence="2 3">
    <name type="scientific">Drosophila willistoni</name>
    <name type="common">Fruit fly</name>
    <dbReference type="NCBI Taxonomy" id="7260"/>
    <lineage>
        <taxon>Eukaryota</taxon>
        <taxon>Metazoa</taxon>
        <taxon>Ecdysozoa</taxon>
        <taxon>Arthropoda</taxon>
        <taxon>Hexapoda</taxon>
        <taxon>Insecta</taxon>
        <taxon>Pterygota</taxon>
        <taxon>Neoptera</taxon>
        <taxon>Endopterygota</taxon>
        <taxon>Diptera</taxon>
        <taxon>Brachycera</taxon>
        <taxon>Muscomorpha</taxon>
        <taxon>Ephydroidea</taxon>
        <taxon>Drosophilidae</taxon>
        <taxon>Drosophila</taxon>
        <taxon>Sophophora</taxon>
    </lineage>
</organism>
<dbReference type="EMBL" id="CH963846">
    <property type="protein sequence ID" value="EDW72471.1"/>
    <property type="molecule type" value="Genomic_DNA"/>
</dbReference>
<feature type="transmembrane region" description="Helical" evidence="1">
    <location>
        <begin position="12"/>
        <end position="38"/>
    </location>
</feature>
<dbReference type="InterPro" id="IPR031720">
    <property type="entry name" value="DUF4728"/>
</dbReference>
<proteinExistence type="predicted"/>
<feature type="transmembrane region" description="Helical" evidence="1">
    <location>
        <begin position="61"/>
        <end position="83"/>
    </location>
</feature>
<evidence type="ECO:0000256" key="1">
    <source>
        <dbReference type="SAM" id="Phobius"/>
    </source>
</evidence>
<evidence type="ECO:0008006" key="4">
    <source>
        <dbReference type="Google" id="ProtNLM"/>
    </source>
</evidence>
<keyword evidence="1" id="KW-1133">Transmembrane helix</keyword>
<name>B4MK32_DROWI</name>